<proteinExistence type="predicted"/>
<evidence type="ECO:0000256" key="1">
    <source>
        <dbReference type="SAM" id="SignalP"/>
    </source>
</evidence>
<organism evidence="3 4">
    <name type="scientific">Hymenobacter canadensis</name>
    <dbReference type="NCBI Taxonomy" id="2999067"/>
    <lineage>
        <taxon>Bacteria</taxon>
        <taxon>Pseudomonadati</taxon>
        <taxon>Bacteroidota</taxon>
        <taxon>Cytophagia</taxon>
        <taxon>Cytophagales</taxon>
        <taxon>Hymenobacteraceae</taxon>
        <taxon>Hymenobacter</taxon>
    </lineage>
</organism>
<feature type="signal peptide" evidence="1">
    <location>
        <begin position="1"/>
        <end position="19"/>
    </location>
</feature>
<protein>
    <submittedName>
        <fullName evidence="3">DUF4097 family beta strand repeat-containing protein</fullName>
    </submittedName>
</protein>
<evidence type="ECO:0000313" key="4">
    <source>
        <dbReference type="Proteomes" id="UP001211005"/>
    </source>
</evidence>
<reference evidence="3 4" key="1">
    <citation type="submission" date="2022-12" db="EMBL/GenBank/DDBJ databases">
        <title>Hymenobacter canadensis sp. nov. isolated from lake water of the Cambridge Bay, Canada.</title>
        <authorList>
            <person name="Kim W.H."/>
            <person name="Lee Y.M."/>
        </authorList>
    </citation>
    <scope>NUCLEOTIDE SEQUENCE [LARGE SCALE GENOMIC DNA]</scope>
    <source>
        <strain evidence="3 4">PAMC 29467</strain>
    </source>
</reference>
<evidence type="ECO:0000259" key="2">
    <source>
        <dbReference type="Pfam" id="PF13349"/>
    </source>
</evidence>
<feature type="domain" description="DUF4097" evidence="2">
    <location>
        <begin position="87"/>
        <end position="266"/>
    </location>
</feature>
<keyword evidence="4" id="KW-1185">Reference proteome</keyword>
<feature type="chain" id="PRO_5046015634" evidence="1">
    <location>
        <begin position="20"/>
        <end position="280"/>
    </location>
</feature>
<keyword evidence="1" id="KW-0732">Signal</keyword>
<dbReference type="RefSeq" id="WP_269560470.1">
    <property type="nucleotide sequence ID" value="NZ_CP114767.1"/>
</dbReference>
<dbReference type="InterPro" id="IPR025164">
    <property type="entry name" value="Toastrack_DUF4097"/>
</dbReference>
<gene>
    <name evidence="3" type="ORF">O3303_02385</name>
</gene>
<sequence length="280" mass="29084">MKYPLFALLLVALAAPVAAQTPPVPAFQFKCEDHANTQLRKTYCETRDLTLPAPPAGTPLSVDARLNGSITVRGWAGATVRVRALVQASSGELADARALAASVRISTSGHQVQAARANGSLDDWGVSYEVLVPTNTSLALHATNGGLRLENVQGTIRFETTNGGVQLLNLAGDVRGKTTNGSLALVLTGATWDGTGFDVQTTSGSIRCEVPATYAATLTARTTNGRVKASLAPATRKQLLPRSLMATFGKGGPQLRLATINGSIEVQQPAAGSSLAPGKE</sequence>
<dbReference type="Pfam" id="PF13349">
    <property type="entry name" value="DUF4097"/>
    <property type="match status" value="1"/>
</dbReference>
<name>A0ABY7LT75_9BACT</name>
<accession>A0ABY7LT75</accession>
<dbReference type="EMBL" id="CP114767">
    <property type="protein sequence ID" value="WBA42415.1"/>
    <property type="molecule type" value="Genomic_DNA"/>
</dbReference>
<dbReference type="Proteomes" id="UP001211005">
    <property type="component" value="Chromosome"/>
</dbReference>
<evidence type="ECO:0000313" key="3">
    <source>
        <dbReference type="EMBL" id="WBA42415.1"/>
    </source>
</evidence>